<gene>
    <name evidence="9" type="ORF">ANN_23568</name>
</gene>
<dbReference type="EMBL" id="JAJSOF020000025">
    <property type="protein sequence ID" value="KAJ4434996.1"/>
    <property type="molecule type" value="Genomic_DNA"/>
</dbReference>
<evidence type="ECO:0000256" key="3">
    <source>
        <dbReference type="ARBA" id="ARBA00022617"/>
    </source>
</evidence>
<dbReference type="Proteomes" id="UP001148838">
    <property type="component" value="Unassembled WGS sequence"/>
</dbReference>
<evidence type="ECO:0000256" key="4">
    <source>
        <dbReference type="ARBA" id="ARBA00022723"/>
    </source>
</evidence>
<dbReference type="InterPro" id="IPR002401">
    <property type="entry name" value="Cyt_P450_E_grp-I"/>
</dbReference>
<keyword evidence="6 8" id="KW-0408">Iron</keyword>
<evidence type="ECO:0000256" key="8">
    <source>
        <dbReference type="RuleBase" id="RU000461"/>
    </source>
</evidence>
<dbReference type="InterPro" id="IPR017972">
    <property type="entry name" value="Cyt_P450_CS"/>
</dbReference>
<dbReference type="SUPFAM" id="SSF48264">
    <property type="entry name" value="Cytochrome P450"/>
    <property type="match status" value="1"/>
</dbReference>
<sequence length="468" mass="53512">MTMKPKDFPPGPPYLPILGSTLFLPRKLVHVTMAGEWRRKYGSVVGLFFGHRTVVAICGPKEVLEVLRREEFQVRPNSDFFKARSFGKKLGVFFSDGPFWVEQRRFTLRHLRDFGFGKKSMEGFILDEVEDTLSYMKELKVMQVTGLFSVPTLNVLWGMIAGTRYDRNDERLKDLLNRLTMNFRSGNPTGGIINIFPILMTIAPGLSGFTKFKETLVNLQNYIGLSIKEHEQTLDQNNPRDLIDVYLREMRKQNHPDSTFTEQGLITICLDLFAAGGETTTSTLGFCLMYMLLYPEVQKKVRNELDAVVGRDRRPSLEDRPKLPYVEAVLTEVFRLCSIAPMTPPHCVDRDTYINGYLIPKDSMVLVVLYSLFQDKEHWGDPEVFRPERFLDADGKLVKDEWMIPFGMGKRMCLGEVLARSVVFLFFTSIVQEFLLSIPEGDTKPSTVPLSGFTIAPAPFRIKVTERT</sequence>
<name>A0ABQ8SLG3_PERAM</name>
<organism evidence="9 10">
    <name type="scientific">Periplaneta americana</name>
    <name type="common">American cockroach</name>
    <name type="synonym">Blatta americana</name>
    <dbReference type="NCBI Taxonomy" id="6978"/>
    <lineage>
        <taxon>Eukaryota</taxon>
        <taxon>Metazoa</taxon>
        <taxon>Ecdysozoa</taxon>
        <taxon>Arthropoda</taxon>
        <taxon>Hexapoda</taxon>
        <taxon>Insecta</taxon>
        <taxon>Pterygota</taxon>
        <taxon>Neoptera</taxon>
        <taxon>Polyneoptera</taxon>
        <taxon>Dictyoptera</taxon>
        <taxon>Blattodea</taxon>
        <taxon>Blattoidea</taxon>
        <taxon>Blattidae</taxon>
        <taxon>Blattinae</taxon>
        <taxon>Periplaneta</taxon>
    </lineage>
</organism>
<accession>A0ABQ8SLG3</accession>
<evidence type="ECO:0000256" key="6">
    <source>
        <dbReference type="ARBA" id="ARBA00023004"/>
    </source>
</evidence>
<proteinExistence type="inferred from homology"/>
<reference evidence="9 10" key="1">
    <citation type="journal article" date="2022" name="Allergy">
        <title>Genome assembly and annotation of Periplaneta americana reveal a comprehensive cockroach allergen profile.</title>
        <authorList>
            <person name="Wang L."/>
            <person name="Xiong Q."/>
            <person name="Saelim N."/>
            <person name="Wang L."/>
            <person name="Nong W."/>
            <person name="Wan A.T."/>
            <person name="Shi M."/>
            <person name="Liu X."/>
            <person name="Cao Q."/>
            <person name="Hui J.H.L."/>
            <person name="Sookrung N."/>
            <person name="Leung T.F."/>
            <person name="Tungtrongchitr A."/>
            <person name="Tsui S.K.W."/>
        </authorList>
    </citation>
    <scope>NUCLEOTIDE SEQUENCE [LARGE SCALE GENOMIC DNA]</scope>
    <source>
        <strain evidence="9">PWHHKU_190912</strain>
    </source>
</reference>
<comment type="caution">
    <text evidence="9">The sequence shown here is derived from an EMBL/GenBank/DDBJ whole genome shotgun (WGS) entry which is preliminary data.</text>
</comment>
<keyword evidence="5 8" id="KW-0560">Oxidoreductase</keyword>
<keyword evidence="7 8" id="KW-0503">Monooxygenase</keyword>
<evidence type="ECO:0000313" key="10">
    <source>
        <dbReference type="Proteomes" id="UP001148838"/>
    </source>
</evidence>
<keyword evidence="4 8" id="KW-0479">Metal-binding</keyword>
<evidence type="ECO:0000256" key="1">
    <source>
        <dbReference type="ARBA" id="ARBA00001971"/>
    </source>
</evidence>
<comment type="similarity">
    <text evidence="2 8">Belongs to the cytochrome P450 family.</text>
</comment>
<comment type="cofactor">
    <cofactor evidence="1">
        <name>heme</name>
        <dbReference type="ChEBI" id="CHEBI:30413"/>
    </cofactor>
</comment>
<evidence type="ECO:0000256" key="2">
    <source>
        <dbReference type="ARBA" id="ARBA00010617"/>
    </source>
</evidence>
<dbReference type="Gene3D" id="1.10.630.10">
    <property type="entry name" value="Cytochrome P450"/>
    <property type="match status" value="1"/>
</dbReference>
<dbReference type="PANTHER" id="PTHR24300:SF376">
    <property type="entry name" value="CYTOCHROME P450 15A1"/>
    <property type="match status" value="1"/>
</dbReference>
<protein>
    <recommendedName>
        <fullName evidence="11">Cytochrome P450</fullName>
    </recommendedName>
</protein>
<evidence type="ECO:0000313" key="9">
    <source>
        <dbReference type="EMBL" id="KAJ4434996.1"/>
    </source>
</evidence>
<evidence type="ECO:0000256" key="5">
    <source>
        <dbReference type="ARBA" id="ARBA00023002"/>
    </source>
</evidence>
<dbReference type="InterPro" id="IPR036396">
    <property type="entry name" value="Cyt_P450_sf"/>
</dbReference>
<keyword evidence="3 8" id="KW-0349">Heme</keyword>
<dbReference type="PRINTS" id="PR00385">
    <property type="entry name" value="P450"/>
</dbReference>
<dbReference type="PRINTS" id="PR00463">
    <property type="entry name" value="EP450I"/>
</dbReference>
<dbReference type="PROSITE" id="PS00086">
    <property type="entry name" value="CYTOCHROME_P450"/>
    <property type="match status" value="1"/>
</dbReference>
<dbReference type="InterPro" id="IPR001128">
    <property type="entry name" value="Cyt_P450"/>
</dbReference>
<dbReference type="PANTHER" id="PTHR24300">
    <property type="entry name" value="CYTOCHROME P450 508A4-RELATED"/>
    <property type="match status" value="1"/>
</dbReference>
<dbReference type="InterPro" id="IPR050182">
    <property type="entry name" value="Cytochrome_P450_fam2"/>
</dbReference>
<dbReference type="CDD" id="cd20651">
    <property type="entry name" value="CYP15A1-like"/>
    <property type="match status" value="1"/>
</dbReference>
<evidence type="ECO:0008006" key="11">
    <source>
        <dbReference type="Google" id="ProtNLM"/>
    </source>
</evidence>
<evidence type="ECO:0000256" key="7">
    <source>
        <dbReference type="ARBA" id="ARBA00023033"/>
    </source>
</evidence>
<dbReference type="Pfam" id="PF00067">
    <property type="entry name" value="p450"/>
    <property type="match status" value="1"/>
</dbReference>
<keyword evidence="10" id="KW-1185">Reference proteome</keyword>